<name>A0A1L8D1H3_9THEO</name>
<feature type="domain" description="Class II aldolase/adducin N-terminal" evidence="3">
    <location>
        <begin position="10"/>
        <end position="187"/>
    </location>
</feature>
<dbReference type="Gene3D" id="3.40.225.10">
    <property type="entry name" value="Class II aldolase/adducin N-terminal domain"/>
    <property type="match status" value="1"/>
</dbReference>
<dbReference type="InterPro" id="IPR001303">
    <property type="entry name" value="Aldolase_II/adducin_N"/>
</dbReference>
<dbReference type="STRING" id="661089.ciss_09170"/>
<sequence>MKLSVERIKEKIVKTTQKLCQYGLMFYNWGSLSVYIPEEKVVVITPLTPDMACLSTFDVLIVDMEGNILEGENQAKFNLKLHRQIYNVRSDVRAIIHAHPVHSTALSVLHEPLPVILPEMVRAIGKEVPLLNSVYIDSESYLLEIKEKAFANNAFLLANNGLITMGENLDVCFNLCRIVEKCAEIYLAALKVRKPHTLSSDEINYLKKLF</sequence>
<dbReference type="Pfam" id="PF00596">
    <property type="entry name" value="Aldolase_II"/>
    <property type="match status" value="1"/>
</dbReference>
<evidence type="ECO:0000313" key="5">
    <source>
        <dbReference type="Proteomes" id="UP000187338"/>
    </source>
</evidence>
<evidence type="ECO:0000259" key="3">
    <source>
        <dbReference type="SMART" id="SM01007"/>
    </source>
</evidence>
<dbReference type="GO" id="GO:0019323">
    <property type="term" value="P:pentose catabolic process"/>
    <property type="evidence" value="ECO:0007669"/>
    <property type="project" value="TreeGrafter"/>
</dbReference>
<dbReference type="OrthoDB" id="9794581at2"/>
<organism evidence="4 5">
    <name type="scientific">Carboxydothermus islandicus</name>
    <dbReference type="NCBI Taxonomy" id="661089"/>
    <lineage>
        <taxon>Bacteria</taxon>
        <taxon>Bacillati</taxon>
        <taxon>Bacillota</taxon>
        <taxon>Clostridia</taxon>
        <taxon>Thermoanaerobacterales</taxon>
        <taxon>Thermoanaerobacteraceae</taxon>
        <taxon>Carboxydothermus</taxon>
    </lineage>
</organism>
<evidence type="ECO:0000313" key="4">
    <source>
        <dbReference type="EMBL" id="GAV24984.1"/>
    </source>
</evidence>
<evidence type="ECO:0000256" key="1">
    <source>
        <dbReference type="ARBA" id="ARBA00022723"/>
    </source>
</evidence>
<evidence type="ECO:0000256" key="2">
    <source>
        <dbReference type="ARBA" id="ARBA00023239"/>
    </source>
</evidence>
<proteinExistence type="predicted"/>
<dbReference type="GO" id="GO:0016832">
    <property type="term" value="F:aldehyde-lyase activity"/>
    <property type="evidence" value="ECO:0007669"/>
    <property type="project" value="TreeGrafter"/>
</dbReference>
<protein>
    <submittedName>
        <fullName evidence="4">Aldolase</fullName>
    </submittedName>
</protein>
<dbReference type="AlphaFoldDB" id="A0A1L8D1H3"/>
<dbReference type="InterPro" id="IPR036409">
    <property type="entry name" value="Aldolase_II/adducin_N_sf"/>
</dbReference>
<dbReference type="PANTHER" id="PTHR22789:SF0">
    <property type="entry name" value="3-OXO-TETRONATE 4-PHOSPHATE DECARBOXYLASE-RELATED"/>
    <property type="match status" value="1"/>
</dbReference>
<reference evidence="5" key="1">
    <citation type="submission" date="2016-12" db="EMBL/GenBank/DDBJ databases">
        <title>Draft Genome Sequences od Carboxydothermus pertinax and islandicus, Hydrogenogenic Carboxydotrophic Bacteria.</title>
        <authorList>
            <person name="Fukuyama Y."/>
            <person name="Ohmae K."/>
            <person name="Yoneda Y."/>
            <person name="Yoshida T."/>
            <person name="Sako Y."/>
        </authorList>
    </citation>
    <scope>NUCLEOTIDE SEQUENCE [LARGE SCALE GENOMIC DNA]</scope>
    <source>
        <strain evidence="5">SET</strain>
    </source>
</reference>
<dbReference type="PANTHER" id="PTHR22789">
    <property type="entry name" value="FUCULOSE PHOSPHATE ALDOLASE"/>
    <property type="match status" value="1"/>
</dbReference>
<dbReference type="SUPFAM" id="SSF53639">
    <property type="entry name" value="AraD/HMP-PK domain-like"/>
    <property type="match status" value="1"/>
</dbReference>
<dbReference type="Proteomes" id="UP000187338">
    <property type="component" value="Unassembled WGS sequence"/>
</dbReference>
<keyword evidence="1" id="KW-0479">Metal-binding</keyword>
<dbReference type="SMART" id="SM01007">
    <property type="entry name" value="Aldolase_II"/>
    <property type="match status" value="1"/>
</dbReference>
<dbReference type="EMBL" id="BDJL01000030">
    <property type="protein sequence ID" value="GAV24984.1"/>
    <property type="molecule type" value="Genomic_DNA"/>
</dbReference>
<comment type="caution">
    <text evidence="4">The sequence shown here is derived from an EMBL/GenBank/DDBJ whole genome shotgun (WGS) entry which is preliminary data.</text>
</comment>
<keyword evidence="5" id="KW-1185">Reference proteome</keyword>
<dbReference type="InterPro" id="IPR050197">
    <property type="entry name" value="Aldolase_class_II_sugar_metab"/>
</dbReference>
<gene>
    <name evidence="4" type="ORF">ciss_09170</name>
</gene>
<keyword evidence="2" id="KW-0456">Lyase</keyword>
<dbReference type="GO" id="GO:0005829">
    <property type="term" value="C:cytosol"/>
    <property type="evidence" value="ECO:0007669"/>
    <property type="project" value="TreeGrafter"/>
</dbReference>
<dbReference type="GO" id="GO:0046872">
    <property type="term" value="F:metal ion binding"/>
    <property type="evidence" value="ECO:0007669"/>
    <property type="project" value="UniProtKB-KW"/>
</dbReference>
<accession>A0A1L8D1H3</accession>
<dbReference type="RefSeq" id="WP_075865156.1">
    <property type="nucleotide sequence ID" value="NZ_BDJL01000030.1"/>
</dbReference>